<dbReference type="Proteomes" id="UP000005446">
    <property type="component" value="Unassembled WGS sequence"/>
</dbReference>
<sequence length="56" mass="6092">MLKKMVLDISTDFLFGESIDAQTPEGGPAAERFLQALDESLAGWHKRRLAGLGSCI</sequence>
<name>H0EKH4_GLAL7</name>
<reference evidence="1 2" key="1">
    <citation type="journal article" date="2012" name="Eukaryot. Cell">
        <title>Genome sequence of the fungus Glarea lozoyensis: the first genome sequence of a species from the Helotiaceae family.</title>
        <authorList>
            <person name="Youssar L."/>
            <person name="Gruening B.A."/>
            <person name="Erxleben A."/>
            <person name="Guenther S."/>
            <person name="Huettel W."/>
        </authorList>
    </citation>
    <scope>NUCLEOTIDE SEQUENCE [LARGE SCALE GENOMIC DNA]</scope>
    <source>
        <strain evidence="2">ATCC 74030 / MF5533</strain>
    </source>
</reference>
<dbReference type="OrthoDB" id="1470350at2759"/>
<gene>
    <name evidence="1" type="ORF">M7I_3072</name>
</gene>
<dbReference type="InParanoid" id="H0EKH4"/>
<dbReference type="HOGENOM" id="CLU_3014321_0_0_1"/>
<organism evidence="1 2">
    <name type="scientific">Glarea lozoyensis (strain ATCC 74030 / MF5533)</name>
    <dbReference type="NCBI Taxonomy" id="1104152"/>
    <lineage>
        <taxon>Eukaryota</taxon>
        <taxon>Fungi</taxon>
        <taxon>Dikarya</taxon>
        <taxon>Ascomycota</taxon>
        <taxon>Pezizomycotina</taxon>
        <taxon>Leotiomycetes</taxon>
        <taxon>Helotiales</taxon>
        <taxon>Helotiaceae</taxon>
        <taxon>Glarea</taxon>
    </lineage>
</organism>
<dbReference type="AlphaFoldDB" id="H0EKH4"/>
<accession>H0EKH4</accession>
<proteinExistence type="predicted"/>
<evidence type="ECO:0000313" key="1">
    <source>
        <dbReference type="EMBL" id="EHL00954.1"/>
    </source>
</evidence>
<protein>
    <submittedName>
        <fullName evidence="1">Uncharacterized protein</fullName>
    </submittedName>
</protein>
<dbReference type="EMBL" id="AGUE01000069">
    <property type="protein sequence ID" value="EHL00954.1"/>
    <property type="molecule type" value="Genomic_DNA"/>
</dbReference>
<keyword evidence="2" id="KW-1185">Reference proteome</keyword>
<comment type="caution">
    <text evidence="1">The sequence shown here is derived from an EMBL/GenBank/DDBJ whole genome shotgun (WGS) entry which is preliminary data.</text>
</comment>
<evidence type="ECO:0000313" key="2">
    <source>
        <dbReference type="Proteomes" id="UP000005446"/>
    </source>
</evidence>